<dbReference type="Pfam" id="PF13245">
    <property type="entry name" value="AAA_19"/>
    <property type="match status" value="1"/>
</dbReference>
<evidence type="ECO:0000313" key="3">
    <source>
        <dbReference type="Proteomes" id="UP000256970"/>
    </source>
</evidence>
<feature type="region of interest" description="Disordered" evidence="1">
    <location>
        <begin position="324"/>
        <end position="344"/>
    </location>
</feature>
<name>A0A383VYJ7_TETOB</name>
<reference evidence="2 3" key="1">
    <citation type="submission" date="2016-10" db="EMBL/GenBank/DDBJ databases">
        <authorList>
            <person name="Cai Z."/>
        </authorList>
    </citation>
    <scope>NUCLEOTIDE SEQUENCE [LARGE SCALE GENOMIC DNA]</scope>
</reference>
<dbReference type="Gene3D" id="3.40.50.300">
    <property type="entry name" value="P-loop containing nucleotide triphosphate hydrolases"/>
    <property type="match status" value="1"/>
</dbReference>
<dbReference type="EMBL" id="FNXT01000993">
    <property type="protein sequence ID" value="SZX70548.1"/>
    <property type="molecule type" value="Genomic_DNA"/>
</dbReference>
<evidence type="ECO:0000313" key="2">
    <source>
        <dbReference type="EMBL" id="SZX70548.1"/>
    </source>
</evidence>
<evidence type="ECO:0000256" key="1">
    <source>
        <dbReference type="SAM" id="MobiDB-lite"/>
    </source>
</evidence>
<accession>A0A383VYJ7</accession>
<feature type="compositionally biased region" description="Low complexity" evidence="1">
    <location>
        <begin position="327"/>
        <end position="339"/>
    </location>
</feature>
<dbReference type="SUPFAM" id="SSF52540">
    <property type="entry name" value="P-loop containing nucleoside triphosphate hydrolases"/>
    <property type="match status" value="1"/>
</dbReference>
<organism evidence="2 3">
    <name type="scientific">Tetradesmus obliquus</name>
    <name type="common">Green alga</name>
    <name type="synonym">Acutodesmus obliquus</name>
    <dbReference type="NCBI Taxonomy" id="3088"/>
    <lineage>
        <taxon>Eukaryota</taxon>
        <taxon>Viridiplantae</taxon>
        <taxon>Chlorophyta</taxon>
        <taxon>core chlorophytes</taxon>
        <taxon>Chlorophyceae</taxon>
        <taxon>CS clade</taxon>
        <taxon>Sphaeropleales</taxon>
        <taxon>Scenedesmaceae</taxon>
        <taxon>Tetradesmus</taxon>
    </lineage>
</organism>
<dbReference type="InterPro" id="IPR027417">
    <property type="entry name" value="P-loop_NTPase"/>
</dbReference>
<proteinExistence type="predicted"/>
<protein>
    <submittedName>
        <fullName evidence="2">Uncharacterized protein</fullName>
    </submittedName>
</protein>
<gene>
    <name evidence="2" type="ORF">BQ4739_LOCUS10752</name>
</gene>
<sequence length="1207" mass="133382">MAVYLSCEASGFFRDFHIWGIGTLLKLTAAAPPRLPSLMAHAAEKAEYALKYSTKNDSFNITANITEQAMTMLEKSIASMQAAREKGTPSVAASSNAQLKGLSLLRQTLNTVNGTTTYPSTMVSMLLLNFGDSCISYDTAVHPHGVFLNHVTMANPSHQAPAEAHGSATETTTEVSLSLNDQEGPGAMYSNFVTKTDDYMYRPEELEDMSPILFTMTYYKKSKDLQRLDEEPKGGLEFLDGHPQQHTHVLRRRARPVLPRFISDPPLRPAAGATADAHEQWAAWCMANFTAYRANSIPTPPFYNKVVQWEADLGISMPTYDTSCAQPSDAAHSAPASSDLGATPMEQDINLGQLKLEDFWGLPGADELAAAHLPAMVSLKTMPSVPPPDVSVQAAPVAQSLDLIAHRILVNSNSRAVARWQCKENCQLRRQAHAMAKEIGAKIGGCDHDTGNGEYDDGDDFEWECDLRNFTGVSDSLLNDPSYNQHWFQQELEVLKSSKTFTSAALGALQCPALDDLPHTNPHSSEVVVNSTASARASLYAIRNPAHAVAQFQQQHNHNNIQETMTLRSTEDAHGMQQLQAVVKIVNLDPNSPHGDEPQFRITPVGGAPEFIKLNHPIYITEVIQLFTLNKQQALAFATLATKLDNKLDNVASPQLLMLLLGDPGTGKSQVIKAFEWYAFQKGASDRVAVTSYTWRAALHVSNDVFPASSTSTYYGINSMHGNKLQKSPAIQQRRRDQLTEVWLALNDEVSFVDQSHFNAIDKAYHTALPFNAAPFAGVDQVHIGDPQQLPPVAGRPMFMACQEPAPTNQESREAKEYNGRKLWEKFDTVIMLTEQNRISETDADGQQLLQYVKVFCNVERDPDRDELKEVIKAIDAAAVSEAELNAMLPLEPKAVVFRNDVRMMVSRALCIKTATVQGKRLVMWHSIDTTEHGVPLPKGLQAPVNLINPKKTKDMNGWSMFYEGIPYVFIDNTCTPAGRIKNNSCIGQALLLDMNEPPEDNPPQKVRWLKYPPQAVFVRPALVEVGDACSRVCAACPSGCIAVALAQKTFGVTLPEPVTLRSGKVKQSFTVVRSNIPLGDGFAFTDFFCQGMSFKDQPWLADMRPPPTGTLDRASLAVVLSRFASWSRFKGLTPLWPRKTTCMTKEAKAARKILKNKTIDYYWQMAKMHPELRAELQRLRALAAKTEQHLLNLYGHLLPSALQAQP</sequence>
<dbReference type="Proteomes" id="UP000256970">
    <property type="component" value="Unassembled WGS sequence"/>
</dbReference>
<dbReference type="AlphaFoldDB" id="A0A383VYJ7"/>
<keyword evidence="3" id="KW-1185">Reference proteome</keyword>